<feature type="compositionally biased region" description="Basic and acidic residues" evidence="1">
    <location>
        <begin position="91"/>
        <end position="103"/>
    </location>
</feature>
<evidence type="ECO:0000313" key="3">
    <source>
        <dbReference type="Proteomes" id="UP000791440"/>
    </source>
</evidence>
<reference evidence="2" key="2">
    <citation type="submission" date="2020-12" db="EMBL/GenBank/DDBJ databases">
        <authorList>
            <person name="Kanost M."/>
        </authorList>
    </citation>
    <scope>NUCLEOTIDE SEQUENCE</scope>
</reference>
<evidence type="ECO:0000256" key="1">
    <source>
        <dbReference type="SAM" id="MobiDB-lite"/>
    </source>
</evidence>
<keyword evidence="3" id="KW-1185">Reference proteome</keyword>
<protein>
    <submittedName>
        <fullName evidence="2">Uncharacterized protein</fullName>
    </submittedName>
</protein>
<sequence>MITHNSSFYNSIKGDRFYAVRARKMVENQSKPQLIKFRRNTCLKNNSIASNNSSYIGFEVNRYRYRCFNNKNMFSGNTSHKPSSKSQCGRARTEHPIITDISK</sequence>
<evidence type="ECO:0000313" key="2">
    <source>
        <dbReference type="EMBL" id="KAG6459417.1"/>
    </source>
</evidence>
<reference evidence="2" key="1">
    <citation type="journal article" date="2016" name="Insect Biochem. Mol. Biol.">
        <title>Multifaceted biological insights from a draft genome sequence of the tobacco hornworm moth, Manduca sexta.</title>
        <authorList>
            <person name="Kanost M.R."/>
            <person name="Arrese E.L."/>
            <person name="Cao X."/>
            <person name="Chen Y.R."/>
            <person name="Chellapilla S."/>
            <person name="Goldsmith M.R."/>
            <person name="Grosse-Wilde E."/>
            <person name="Heckel D.G."/>
            <person name="Herndon N."/>
            <person name="Jiang H."/>
            <person name="Papanicolaou A."/>
            <person name="Qu J."/>
            <person name="Soulages J.L."/>
            <person name="Vogel H."/>
            <person name="Walters J."/>
            <person name="Waterhouse R.M."/>
            <person name="Ahn S.J."/>
            <person name="Almeida F.C."/>
            <person name="An C."/>
            <person name="Aqrawi P."/>
            <person name="Bretschneider A."/>
            <person name="Bryant W.B."/>
            <person name="Bucks S."/>
            <person name="Chao H."/>
            <person name="Chevignon G."/>
            <person name="Christen J.M."/>
            <person name="Clarke D.F."/>
            <person name="Dittmer N.T."/>
            <person name="Ferguson L.C.F."/>
            <person name="Garavelou S."/>
            <person name="Gordon K.H.J."/>
            <person name="Gunaratna R.T."/>
            <person name="Han Y."/>
            <person name="Hauser F."/>
            <person name="He Y."/>
            <person name="Heidel-Fischer H."/>
            <person name="Hirsh A."/>
            <person name="Hu Y."/>
            <person name="Jiang H."/>
            <person name="Kalra D."/>
            <person name="Klinner C."/>
            <person name="Konig C."/>
            <person name="Kovar C."/>
            <person name="Kroll A.R."/>
            <person name="Kuwar S.S."/>
            <person name="Lee S.L."/>
            <person name="Lehman R."/>
            <person name="Li K."/>
            <person name="Li Z."/>
            <person name="Liang H."/>
            <person name="Lovelace S."/>
            <person name="Lu Z."/>
            <person name="Mansfield J.H."/>
            <person name="McCulloch K.J."/>
            <person name="Mathew T."/>
            <person name="Morton B."/>
            <person name="Muzny D.M."/>
            <person name="Neunemann D."/>
            <person name="Ongeri F."/>
            <person name="Pauchet Y."/>
            <person name="Pu L.L."/>
            <person name="Pyrousis I."/>
            <person name="Rao X.J."/>
            <person name="Redding A."/>
            <person name="Roesel C."/>
            <person name="Sanchez-Gracia A."/>
            <person name="Schaack S."/>
            <person name="Shukla A."/>
            <person name="Tetreau G."/>
            <person name="Wang Y."/>
            <person name="Xiong G.H."/>
            <person name="Traut W."/>
            <person name="Walsh T.K."/>
            <person name="Worley K.C."/>
            <person name="Wu D."/>
            <person name="Wu W."/>
            <person name="Wu Y.Q."/>
            <person name="Zhang X."/>
            <person name="Zou Z."/>
            <person name="Zucker H."/>
            <person name="Briscoe A.D."/>
            <person name="Burmester T."/>
            <person name="Clem R.J."/>
            <person name="Feyereisen R."/>
            <person name="Grimmelikhuijzen C.J.P."/>
            <person name="Hamodrakas S.J."/>
            <person name="Hansson B.S."/>
            <person name="Huguet E."/>
            <person name="Jermiin L.S."/>
            <person name="Lan Q."/>
            <person name="Lehman H.K."/>
            <person name="Lorenzen M."/>
            <person name="Merzendorfer H."/>
            <person name="Michalopoulos I."/>
            <person name="Morton D.B."/>
            <person name="Muthukrishnan S."/>
            <person name="Oakeshott J.G."/>
            <person name="Palmer W."/>
            <person name="Park Y."/>
            <person name="Passarelli A.L."/>
            <person name="Rozas J."/>
            <person name="Schwartz L.M."/>
            <person name="Smith W."/>
            <person name="Southgate A."/>
            <person name="Vilcinskas A."/>
            <person name="Vogt R."/>
            <person name="Wang P."/>
            <person name="Werren J."/>
            <person name="Yu X.Q."/>
            <person name="Zhou J.J."/>
            <person name="Brown S.J."/>
            <person name="Scherer S.E."/>
            <person name="Richards S."/>
            <person name="Blissard G.W."/>
        </authorList>
    </citation>
    <scope>NUCLEOTIDE SEQUENCE</scope>
</reference>
<feature type="region of interest" description="Disordered" evidence="1">
    <location>
        <begin position="76"/>
        <end position="103"/>
    </location>
</feature>
<gene>
    <name evidence="2" type="ORF">O3G_MSEX011377</name>
</gene>
<dbReference type="Proteomes" id="UP000791440">
    <property type="component" value="Unassembled WGS sequence"/>
</dbReference>
<organism evidence="2 3">
    <name type="scientific">Manduca sexta</name>
    <name type="common">Tobacco hawkmoth</name>
    <name type="synonym">Tobacco hornworm</name>
    <dbReference type="NCBI Taxonomy" id="7130"/>
    <lineage>
        <taxon>Eukaryota</taxon>
        <taxon>Metazoa</taxon>
        <taxon>Ecdysozoa</taxon>
        <taxon>Arthropoda</taxon>
        <taxon>Hexapoda</taxon>
        <taxon>Insecta</taxon>
        <taxon>Pterygota</taxon>
        <taxon>Neoptera</taxon>
        <taxon>Endopterygota</taxon>
        <taxon>Lepidoptera</taxon>
        <taxon>Glossata</taxon>
        <taxon>Ditrysia</taxon>
        <taxon>Bombycoidea</taxon>
        <taxon>Sphingidae</taxon>
        <taxon>Sphinginae</taxon>
        <taxon>Sphingini</taxon>
        <taxon>Manduca</taxon>
    </lineage>
</organism>
<name>A0A921ZK13_MANSE</name>
<dbReference type="EMBL" id="JH668622">
    <property type="protein sequence ID" value="KAG6459417.1"/>
    <property type="molecule type" value="Genomic_DNA"/>
</dbReference>
<comment type="caution">
    <text evidence="2">The sequence shown here is derived from an EMBL/GenBank/DDBJ whole genome shotgun (WGS) entry which is preliminary data.</text>
</comment>
<dbReference type="AlphaFoldDB" id="A0A921ZK13"/>
<feature type="compositionally biased region" description="Polar residues" evidence="1">
    <location>
        <begin position="76"/>
        <end position="87"/>
    </location>
</feature>
<proteinExistence type="predicted"/>
<accession>A0A921ZK13</accession>